<evidence type="ECO:0000313" key="10">
    <source>
        <dbReference type="WBParaSite" id="PEQ_0000446701-mRNA-1"/>
    </source>
</evidence>
<evidence type="ECO:0000256" key="7">
    <source>
        <dbReference type="SAM" id="Phobius"/>
    </source>
</evidence>
<accession>A0A914RI49</accession>
<protein>
    <submittedName>
        <fullName evidence="10">SSD domain-containing protein</fullName>
    </submittedName>
</protein>
<keyword evidence="6" id="KW-0325">Glycoprotein</keyword>
<dbReference type="PANTHER" id="PTHR10796">
    <property type="entry name" value="PATCHED-RELATED"/>
    <property type="match status" value="1"/>
</dbReference>
<keyword evidence="4 7" id="KW-1133">Transmembrane helix</keyword>
<proteinExistence type="inferred from homology"/>
<comment type="subcellular location">
    <subcellularLocation>
        <location evidence="1">Membrane</location>
        <topology evidence="1">Multi-pass membrane protein</topology>
    </subcellularLocation>
</comment>
<evidence type="ECO:0000256" key="2">
    <source>
        <dbReference type="ARBA" id="ARBA00005585"/>
    </source>
</evidence>
<evidence type="ECO:0000256" key="1">
    <source>
        <dbReference type="ARBA" id="ARBA00004141"/>
    </source>
</evidence>
<sequence length="191" mass="21096">MGNAMYRKVFRAVLSETTEIYMRNQSSEFFDVDFSPNVADYRRDGLSSVNSFSAEFQSNFTSDILDVVVLTPSYLKSEIVRAGLKLAPFTLFGFLIMCVFSSLTATINALLTSQMNFGKLYQPALIQIVLAIAACICPFMACGTALGALFWMGVRFGSILCVTPFLVLAIGVDDAFLMINSWQRVKVQLLG</sequence>
<evidence type="ECO:0000256" key="5">
    <source>
        <dbReference type="ARBA" id="ARBA00023136"/>
    </source>
</evidence>
<evidence type="ECO:0000259" key="8">
    <source>
        <dbReference type="PROSITE" id="PS50156"/>
    </source>
</evidence>
<dbReference type="Proteomes" id="UP000887564">
    <property type="component" value="Unplaced"/>
</dbReference>
<dbReference type="GO" id="GO:0005886">
    <property type="term" value="C:plasma membrane"/>
    <property type="evidence" value="ECO:0007669"/>
    <property type="project" value="TreeGrafter"/>
</dbReference>
<dbReference type="InterPro" id="IPR000731">
    <property type="entry name" value="SSD"/>
</dbReference>
<dbReference type="GO" id="GO:0018996">
    <property type="term" value="P:molting cycle, collagen and cuticulin-based cuticle"/>
    <property type="evidence" value="ECO:0007669"/>
    <property type="project" value="TreeGrafter"/>
</dbReference>
<dbReference type="AlphaFoldDB" id="A0A914RI49"/>
<dbReference type="WBParaSite" id="PEQ_0000446701-mRNA-1">
    <property type="protein sequence ID" value="PEQ_0000446701-mRNA-1"/>
    <property type="gene ID" value="PEQ_0000446701"/>
</dbReference>
<keyword evidence="9" id="KW-1185">Reference proteome</keyword>
<evidence type="ECO:0000256" key="3">
    <source>
        <dbReference type="ARBA" id="ARBA00022692"/>
    </source>
</evidence>
<feature type="transmembrane region" description="Helical" evidence="7">
    <location>
        <begin position="156"/>
        <end position="179"/>
    </location>
</feature>
<dbReference type="GO" id="GO:0030659">
    <property type="term" value="C:cytoplasmic vesicle membrane"/>
    <property type="evidence" value="ECO:0007669"/>
    <property type="project" value="TreeGrafter"/>
</dbReference>
<feature type="transmembrane region" description="Helical" evidence="7">
    <location>
        <begin position="91"/>
        <end position="112"/>
    </location>
</feature>
<feature type="transmembrane region" description="Helical" evidence="7">
    <location>
        <begin position="124"/>
        <end position="150"/>
    </location>
</feature>
<dbReference type="PROSITE" id="PS50156">
    <property type="entry name" value="SSD"/>
    <property type="match status" value="1"/>
</dbReference>
<comment type="similarity">
    <text evidence="2">Belongs to the patched family.</text>
</comment>
<reference evidence="10" key="1">
    <citation type="submission" date="2022-11" db="UniProtKB">
        <authorList>
            <consortium name="WormBaseParasite"/>
        </authorList>
    </citation>
    <scope>IDENTIFICATION</scope>
</reference>
<dbReference type="SUPFAM" id="SSF82866">
    <property type="entry name" value="Multidrug efflux transporter AcrB transmembrane domain"/>
    <property type="match status" value="1"/>
</dbReference>
<dbReference type="InterPro" id="IPR051697">
    <property type="entry name" value="Patched_domain-protein"/>
</dbReference>
<dbReference type="PANTHER" id="PTHR10796:SF92">
    <property type="entry name" value="PATCHED-RELATED, ISOFORM A"/>
    <property type="match status" value="1"/>
</dbReference>
<keyword evidence="5 7" id="KW-0472">Membrane</keyword>
<organism evidence="9 10">
    <name type="scientific">Parascaris equorum</name>
    <name type="common">Equine roundworm</name>
    <dbReference type="NCBI Taxonomy" id="6256"/>
    <lineage>
        <taxon>Eukaryota</taxon>
        <taxon>Metazoa</taxon>
        <taxon>Ecdysozoa</taxon>
        <taxon>Nematoda</taxon>
        <taxon>Chromadorea</taxon>
        <taxon>Rhabditida</taxon>
        <taxon>Spirurina</taxon>
        <taxon>Ascaridomorpha</taxon>
        <taxon>Ascaridoidea</taxon>
        <taxon>Ascarididae</taxon>
        <taxon>Parascaris</taxon>
    </lineage>
</organism>
<evidence type="ECO:0000313" key="9">
    <source>
        <dbReference type="Proteomes" id="UP000887564"/>
    </source>
</evidence>
<evidence type="ECO:0000256" key="6">
    <source>
        <dbReference type="ARBA" id="ARBA00023180"/>
    </source>
</evidence>
<dbReference type="InterPro" id="IPR003392">
    <property type="entry name" value="PTHD_SSD"/>
</dbReference>
<name>A0A914RI49_PAREQ</name>
<evidence type="ECO:0000256" key="4">
    <source>
        <dbReference type="ARBA" id="ARBA00022989"/>
    </source>
</evidence>
<feature type="domain" description="SSD" evidence="8">
    <location>
        <begin position="93"/>
        <end position="191"/>
    </location>
</feature>
<dbReference type="GO" id="GO:0006897">
    <property type="term" value="P:endocytosis"/>
    <property type="evidence" value="ECO:0007669"/>
    <property type="project" value="TreeGrafter"/>
</dbReference>
<dbReference type="Pfam" id="PF02460">
    <property type="entry name" value="Patched"/>
    <property type="match status" value="1"/>
</dbReference>
<keyword evidence="3 7" id="KW-0812">Transmembrane</keyword>